<reference evidence="2 3" key="1">
    <citation type="submission" date="2018-05" db="EMBL/GenBank/DDBJ databases">
        <title>Paenibacillus flagellatus sp. nov., isolated from selenium mineral soil.</title>
        <authorList>
            <person name="Dai X."/>
        </authorList>
    </citation>
    <scope>NUCLEOTIDE SEQUENCE [LARGE SCALE GENOMIC DNA]</scope>
    <source>
        <strain evidence="2 3">DXL2</strain>
    </source>
</reference>
<dbReference type="AlphaFoldDB" id="A0A2V5K6V8"/>
<comment type="caution">
    <text evidence="2">The sequence shown here is derived from an EMBL/GenBank/DDBJ whole genome shotgun (WGS) entry which is preliminary data.</text>
</comment>
<dbReference type="RefSeq" id="WP_110840183.1">
    <property type="nucleotide sequence ID" value="NZ_QJVJ01000004.1"/>
</dbReference>
<sequence length="211" mass="23461">MSFAASGHRIRQYFRSGWEGIPIGDYSVIADVSASILRLLREKMTPDPIPQPELIGLGSPVDKGDFYLSLFLYSVRESGDNRKTQMVSRGAGEIQYPPMTVDLHYLMTVQSPAELQSRALDEQRILGRAMQVLYDHSVLRGPNVVGTLAESGEELRVVMENVSGEAMLNMWNYADTPYRLSVSYVVGPVMIDSTRIKSTKRVLSSDVSIQG</sequence>
<name>A0A2V5K6V8_9BACL</name>
<evidence type="ECO:0000259" key="1">
    <source>
        <dbReference type="Pfam" id="PF14065"/>
    </source>
</evidence>
<feature type="domain" description="Pvc16 N-terminal" evidence="1">
    <location>
        <begin position="31"/>
        <end position="203"/>
    </location>
</feature>
<accession>A0A2V5K6V8</accession>
<proteinExistence type="predicted"/>
<protein>
    <submittedName>
        <fullName evidence="2">DUF4255 domain-containing protein</fullName>
    </submittedName>
</protein>
<gene>
    <name evidence="2" type="ORF">DLM86_11745</name>
</gene>
<dbReference type="OrthoDB" id="2651753at2"/>
<evidence type="ECO:0000313" key="2">
    <source>
        <dbReference type="EMBL" id="PYI55189.1"/>
    </source>
</evidence>
<organism evidence="2 3">
    <name type="scientific">Paenibacillus flagellatus</name>
    <dbReference type="NCBI Taxonomy" id="2211139"/>
    <lineage>
        <taxon>Bacteria</taxon>
        <taxon>Bacillati</taxon>
        <taxon>Bacillota</taxon>
        <taxon>Bacilli</taxon>
        <taxon>Bacillales</taxon>
        <taxon>Paenibacillaceae</taxon>
        <taxon>Paenibacillus</taxon>
    </lineage>
</organism>
<keyword evidence="3" id="KW-1185">Reference proteome</keyword>
<dbReference type="EMBL" id="QJVJ01000004">
    <property type="protein sequence ID" value="PYI55189.1"/>
    <property type="molecule type" value="Genomic_DNA"/>
</dbReference>
<evidence type="ECO:0000313" key="3">
    <source>
        <dbReference type="Proteomes" id="UP000247476"/>
    </source>
</evidence>
<dbReference type="Pfam" id="PF14065">
    <property type="entry name" value="Pvc16_N"/>
    <property type="match status" value="1"/>
</dbReference>
<dbReference type="InterPro" id="IPR025351">
    <property type="entry name" value="Pvc16_N"/>
</dbReference>
<dbReference type="Proteomes" id="UP000247476">
    <property type="component" value="Unassembled WGS sequence"/>
</dbReference>